<organism evidence="2 3">
    <name type="scientific">Desmophyllum pertusum</name>
    <dbReference type="NCBI Taxonomy" id="174260"/>
    <lineage>
        <taxon>Eukaryota</taxon>
        <taxon>Metazoa</taxon>
        <taxon>Cnidaria</taxon>
        <taxon>Anthozoa</taxon>
        <taxon>Hexacorallia</taxon>
        <taxon>Scleractinia</taxon>
        <taxon>Caryophylliina</taxon>
        <taxon>Caryophylliidae</taxon>
        <taxon>Desmophyllum</taxon>
    </lineage>
</organism>
<proteinExistence type="predicted"/>
<reference evidence="2" key="1">
    <citation type="submission" date="2023-01" db="EMBL/GenBank/DDBJ databases">
        <title>Genome assembly of the deep-sea coral Lophelia pertusa.</title>
        <authorList>
            <person name="Herrera S."/>
            <person name="Cordes E."/>
        </authorList>
    </citation>
    <scope>NUCLEOTIDE SEQUENCE</scope>
    <source>
        <strain evidence="2">USNM1676648</strain>
        <tissue evidence="2">Polyp</tissue>
    </source>
</reference>
<evidence type="ECO:0000256" key="1">
    <source>
        <dbReference type="SAM" id="MobiDB-lite"/>
    </source>
</evidence>
<dbReference type="OrthoDB" id="18190at2759"/>
<accession>A0A9X0A3P8</accession>
<dbReference type="GO" id="GO:0032039">
    <property type="term" value="C:integrator complex"/>
    <property type="evidence" value="ECO:0007669"/>
    <property type="project" value="TreeGrafter"/>
</dbReference>
<dbReference type="GO" id="GO:0016180">
    <property type="term" value="P:snRNA processing"/>
    <property type="evidence" value="ECO:0007669"/>
    <property type="project" value="TreeGrafter"/>
</dbReference>
<evidence type="ECO:0000313" key="2">
    <source>
        <dbReference type="EMBL" id="KAJ7392806.1"/>
    </source>
</evidence>
<dbReference type="Proteomes" id="UP001163046">
    <property type="component" value="Unassembled WGS sequence"/>
</dbReference>
<dbReference type="PANTHER" id="PTHR20938:SF0">
    <property type="entry name" value="INTEGRATOR COMPLEX SUBUNIT 4"/>
    <property type="match status" value="1"/>
</dbReference>
<name>A0A9X0A3P8_9CNID</name>
<comment type="caution">
    <text evidence="2">The sequence shown here is derived from an EMBL/GenBank/DDBJ whole genome shotgun (WGS) entry which is preliminary data.</text>
</comment>
<dbReference type="Gene3D" id="1.25.10.10">
    <property type="entry name" value="Leucine-rich Repeat Variant"/>
    <property type="match status" value="1"/>
</dbReference>
<protein>
    <submittedName>
        <fullName evidence="2">Integrator complex subunit 4</fullName>
    </submittedName>
</protein>
<keyword evidence="3" id="KW-1185">Reference proteome</keyword>
<feature type="region of interest" description="Disordered" evidence="1">
    <location>
        <begin position="320"/>
        <end position="351"/>
    </location>
</feature>
<sequence length="392" mass="43584">MKRANPDYSTTVVEEKPLETLDYGTQSQPVLKLKRSKQALDASKRLAFELSQYSTQQEILQTLVDLEKELPLESLEDLWERFYETKDAIVRVKVVSLLGSVARFPGVNIHAIAEELIKLLNTDGESRNIESHKAKIVRHIEKIATQHLKDPHSSVRCECLCLIGHLTHGLGGSPTWVGPGPQRGVQGLLASFSEDSDPRVRTSALQALLTLHKRGQKLDMAVYDQASLALDDDYEDVRLAAIKLVWVFSHANPERIVKLPSSDKARLVDDAFIKICHMVNDLSMNVRREAAGLLGSLHLVSPKFLEQTLDKKLMSHLKRRKTEHEKRREIHASGGTDGGGWSTGRTWGDKAPEPALDPEDVSLMSSGACGAFVHGLEDEFLEVRSAAVRLAL</sequence>
<gene>
    <name evidence="2" type="primary">INTS4_3</name>
    <name evidence="2" type="ORF">OS493_010465</name>
</gene>
<dbReference type="AlphaFoldDB" id="A0A9X0A3P8"/>
<evidence type="ECO:0000313" key="3">
    <source>
        <dbReference type="Proteomes" id="UP001163046"/>
    </source>
</evidence>
<dbReference type="Pfam" id="PF12765">
    <property type="entry name" value="Cohesin_HEAT"/>
    <property type="match status" value="1"/>
</dbReference>
<dbReference type="PANTHER" id="PTHR20938">
    <property type="entry name" value="INTEGRATOR COMPLEX SUBUNIT 4"/>
    <property type="match status" value="1"/>
</dbReference>
<dbReference type="InterPro" id="IPR011989">
    <property type="entry name" value="ARM-like"/>
</dbReference>
<dbReference type="EMBL" id="MU825400">
    <property type="protein sequence ID" value="KAJ7392806.1"/>
    <property type="molecule type" value="Genomic_DNA"/>
</dbReference>
<dbReference type="SUPFAM" id="SSF48371">
    <property type="entry name" value="ARM repeat"/>
    <property type="match status" value="1"/>
</dbReference>
<dbReference type="InterPro" id="IPR016024">
    <property type="entry name" value="ARM-type_fold"/>
</dbReference>
<feature type="compositionally biased region" description="Basic and acidic residues" evidence="1">
    <location>
        <begin position="322"/>
        <end position="331"/>
    </location>
</feature>
<dbReference type="InterPro" id="IPR026003">
    <property type="entry name" value="Cohesin_HEAT"/>
</dbReference>